<accession>A0A834YE56</accession>
<gene>
    <name evidence="5" type="ORF">HHK36_027498</name>
</gene>
<comment type="similarity">
    <text evidence="2">Belongs to the IQD family.</text>
</comment>
<proteinExistence type="inferred from homology"/>
<dbReference type="OMA" id="LECWMSS"/>
<keyword evidence="6" id="KW-1185">Reference proteome</keyword>
<reference evidence="5 6" key="1">
    <citation type="submission" date="2020-04" db="EMBL/GenBank/DDBJ databases">
        <title>Plant Genome Project.</title>
        <authorList>
            <person name="Zhang R.-G."/>
        </authorList>
    </citation>
    <scope>NUCLEOTIDE SEQUENCE [LARGE SCALE GENOMIC DNA]</scope>
    <source>
        <strain evidence="5">YNK0</strain>
        <tissue evidence="5">Leaf</tissue>
    </source>
</reference>
<sequence length="535" mass="59793">MAQRMHRQNEKMREGPSLVAPQVPSTSNTPSHVLPPLPLHYTRRIRTDHSAGIDTLLSGTPEAPSSPMVHQAPSEIVDPPLRQSIRIQVFDLNIYIYISIYRTDETRLGNERCGLITNTLMRISMTALSNDYSREDEVICKLREDPKVIEHIEILLRFILFVEIMGKKRNSWFNTVKKVFKSSSKDLSDNKKDNVEKWQHDMPDIVSFEHFPAETSPDASKDQSTIPSPVTEDRNHAIAVAVATAAAAEAAVAAAQAAAKVVRLAGYGRQSKEERAATFIQSFYRGYLIEMERWDGRNQSLESINENSQRKHDAVIRRERALAYAFTYQQQQQDSNMNSADYFGEKPQWGWNWLERWMASQPWHARHMAPPDSSYAALTNTDDTSEKTVEMDMVTPPGSDSGNMGRLGRNLVDSAPYTTLQQQQQRHTVPSYMAATQSAKAKVRSQGSVKQRAPQPQVAQWNQSTRRVSVALSGADSSSSGGGTTATYQIPRSPGPKVNGVRMQSGRLSGYSPDSSGGNDRTPPFGSHGRRRDFG</sequence>
<evidence type="ECO:0000256" key="3">
    <source>
        <dbReference type="SAM" id="MobiDB-lite"/>
    </source>
</evidence>
<feature type="region of interest" description="Disordered" evidence="3">
    <location>
        <begin position="419"/>
        <end position="535"/>
    </location>
</feature>
<feature type="compositionally biased region" description="Polar residues" evidence="3">
    <location>
        <begin position="457"/>
        <end position="467"/>
    </location>
</feature>
<evidence type="ECO:0000313" key="5">
    <source>
        <dbReference type="EMBL" id="KAF8380028.1"/>
    </source>
</evidence>
<dbReference type="PANTHER" id="PTHR32295:SF33">
    <property type="entry name" value="PROTEIN IQ-DOMAIN 21"/>
    <property type="match status" value="1"/>
</dbReference>
<evidence type="ECO:0000256" key="2">
    <source>
        <dbReference type="ARBA" id="ARBA00024341"/>
    </source>
</evidence>
<organism evidence="5 6">
    <name type="scientific">Tetracentron sinense</name>
    <name type="common">Spur-leaf</name>
    <dbReference type="NCBI Taxonomy" id="13715"/>
    <lineage>
        <taxon>Eukaryota</taxon>
        <taxon>Viridiplantae</taxon>
        <taxon>Streptophyta</taxon>
        <taxon>Embryophyta</taxon>
        <taxon>Tracheophyta</taxon>
        <taxon>Spermatophyta</taxon>
        <taxon>Magnoliopsida</taxon>
        <taxon>Trochodendrales</taxon>
        <taxon>Trochodendraceae</taxon>
        <taxon>Tetracentron</taxon>
    </lineage>
</organism>
<dbReference type="Proteomes" id="UP000655225">
    <property type="component" value="Unassembled WGS sequence"/>
</dbReference>
<dbReference type="AlphaFoldDB" id="A0A834YE56"/>
<protein>
    <recommendedName>
        <fullName evidence="4">DUF4005 domain-containing protein</fullName>
    </recommendedName>
</protein>
<dbReference type="Pfam" id="PF13178">
    <property type="entry name" value="DUF4005"/>
    <property type="match status" value="1"/>
</dbReference>
<evidence type="ECO:0000259" key="4">
    <source>
        <dbReference type="Pfam" id="PF13178"/>
    </source>
</evidence>
<evidence type="ECO:0000313" key="6">
    <source>
        <dbReference type="Proteomes" id="UP000655225"/>
    </source>
</evidence>
<feature type="compositionally biased region" description="Low complexity" evidence="3">
    <location>
        <begin position="469"/>
        <end position="479"/>
    </location>
</feature>
<name>A0A834YE56_TETSI</name>
<dbReference type="EMBL" id="JABCRI010000021">
    <property type="protein sequence ID" value="KAF8380028.1"/>
    <property type="molecule type" value="Genomic_DNA"/>
</dbReference>
<comment type="caution">
    <text evidence="5">The sequence shown here is derived from an EMBL/GenBank/DDBJ whole genome shotgun (WGS) entry which is preliminary data.</text>
</comment>
<dbReference type="OrthoDB" id="1915057at2759"/>
<dbReference type="CDD" id="cd23767">
    <property type="entry name" value="IQCD"/>
    <property type="match status" value="1"/>
</dbReference>
<feature type="domain" description="DUF4005" evidence="4">
    <location>
        <begin position="416"/>
        <end position="483"/>
    </location>
</feature>
<feature type="compositionally biased region" description="Polar residues" evidence="3">
    <location>
        <begin position="419"/>
        <end position="449"/>
    </location>
</feature>
<evidence type="ECO:0000256" key="1">
    <source>
        <dbReference type="ARBA" id="ARBA00022860"/>
    </source>
</evidence>
<dbReference type="PROSITE" id="PS50096">
    <property type="entry name" value="IQ"/>
    <property type="match status" value="1"/>
</dbReference>
<keyword evidence="1" id="KW-0112">Calmodulin-binding</keyword>
<feature type="region of interest" description="Disordered" evidence="3">
    <location>
        <begin position="1"/>
        <end position="37"/>
    </location>
</feature>
<dbReference type="InterPro" id="IPR025064">
    <property type="entry name" value="DUF4005"/>
</dbReference>
<dbReference type="GO" id="GO:0005516">
    <property type="term" value="F:calmodulin binding"/>
    <property type="evidence" value="ECO:0007669"/>
    <property type="project" value="UniProtKB-KW"/>
</dbReference>
<dbReference type="PANTHER" id="PTHR32295">
    <property type="entry name" value="IQ-DOMAIN 5-RELATED"/>
    <property type="match status" value="1"/>
</dbReference>